<protein>
    <submittedName>
        <fullName evidence="1">Uncharacterized protein</fullName>
    </submittedName>
</protein>
<keyword evidence="2" id="KW-1185">Reference proteome</keyword>
<name>A0ABY5UG01_9HYPH</name>
<evidence type="ECO:0000313" key="2">
    <source>
        <dbReference type="Proteomes" id="UP001058739"/>
    </source>
</evidence>
<accession>A0ABY5UG01</accession>
<sequence>MAETKNAIITDAILSTADHNVLSAWVHLNYGGAGQGFGGYVLCQHPTSPHYPGAGNFGGVFIRRVMDVVGVEKWSDLKGKACRVIASHSGVTHIGNIIKDEWLDPQKEFLLLEGGGA</sequence>
<proteinExistence type="predicted"/>
<gene>
    <name evidence="1" type="ORF">NIK97_20655</name>
</gene>
<evidence type="ECO:0000313" key="1">
    <source>
        <dbReference type="EMBL" id="UWL62263.1"/>
    </source>
</evidence>
<dbReference type="Proteomes" id="UP001058739">
    <property type="component" value="Chromosome 02"/>
</dbReference>
<organism evidence="1 2">
    <name type="scientific">Brucella pseudintermedia</name>
    <dbReference type="NCBI Taxonomy" id="370111"/>
    <lineage>
        <taxon>Bacteria</taxon>
        <taxon>Pseudomonadati</taxon>
        <taxon>Pseudomonadota</taxon>
        <taxon>Alphaproteobacteria</taxon>
        <taxon>Hyphomicrobiales</taxon>
        <taxon>Brucellaceae</taxon>
        <taxon>Brucella/Ochrobactrum group</taxon>
        <taxon>Brucella</taxon>
    </lineage>
</organism>
<dbReference type="EMBL" id="CP099968">
    <property type="protein sequence ID" value="UWL62263.1"/>
    <property type="molecule type" value="Genomic_DNA"/>
</dbReference>
<reference evidence="1" key="1">
    <citation type="submission" date="2022-06" db="EMBL/GenBank/DDBJ databases">
        <title>Complete Genome Sequence of Deoxynivalenol-bioadsorption Ochrobactrum pseudintermedium ASAG-D25.</title>
        <authorList>
            <person name="Wang N."/>
        </authorList>
    </citation>
    <scope>NUCLEOTIDE SEQUENCE</scope>
    <source>
        <strain evidence="1">ASAG-D25</strain>
    </source>
</reference>
<dbReference type="RefSeq" id="WP_259698226.1">
    <property type="nucleotide sequence ID" value="NZ_CP099968.1"/>
</dbReference>